<evidence type="ECO:0000313" key="4">
    <source>
        <dbReference type="EMBL" id="PUE55714.1"/>
    </source>
</evidence>
<evidence type="ECO:0000313" key="5">
    <source>
        <dbReference type="Proteomes" id="UP000250790"/>
    </source>
</evidence>
<organism evidence="4 5">
    <name type="scientific">Limnohabitans parvus II-B4</name>
    <dbReference type="NCBI Taxonomy" id="1293052"/>
    <lineage>
        <taxon>Bacteria</taxon>
        <taxon>Pseudomonadati</taxon>
        <taxon>Pseudomonadota</taxon>
        <taxon>Betaproteobacteria</taxon>
        <taxon>Burkholderiales</taxon>
        <taxon>Comamonadaceae</taxon>
        <taxon>Limnohabitans</taxon>
    </lineage>
</organism>
<proteinExistence type="predicted"/>
<evidence type="ECO:0000256" key="2">
    <source>
        <dbReference type="ARBA" id="ARBA00023125"/>
    </source>
</evidence>
<keyword evidence="5" id="KW-1185">Reference proteome</keyword>
<reference evidence="4 5" key="1">
    <citation type="submission" date="2017-04" db="EMBL/GenBank/DDBJ databases">
        <title>Unexpected and diverse lifestyles within the genus Limnohabitans.</title>
        <authorList>
            <person name="Kasalicky V."/>
            <person name="Mehrshad M."/>
            <person name="Andrei S.-A."/>
            <person name="Salcher M."/>
            <person name="Kratochvilova H."/>
            <person name="Simek K."/>
            <person name="Ghai R."/>
        </authorList>
    </citation>
    <scope>NUCLEOTIDE SEQUENCE [LARGE SCALE GENOMIC DNA]</scope>
    <source>
        <strain evidence="4 5">II-B4</strain>
    </source>
</reference>
<dbReference type="AlphaFoldDB" id="A0A315EIN1"/>
<name>A0A315EIN1_9BURK</name>
<sequence>MSTETSKSLFEFFARAYRDTNERVAFNYPSWITQLKSDAPAARVAHVCLQSALASMMARPGWGGRIAGLDFDEELTPVHYVQALEAIRKMNPSGADEVMAPILSGLREYLGFTGDIKGTDRIDGVDGGSGVLHGLATEAAGRNAAAVTPVDVVNYMLDLSQSAQVHTYALDGLGLLYGLDEQHRRAWAVGDEFQSEQAIVWPNSLEKTLEEAWMWFKAPEFSNRAFLEIETLVAAEKKPASALLVNAARQDLPFYPAETKEDDLPTNAGLLNRCLTAGYQKVVVLVSNHYLTAGRGRAELILRHCLQHGLRRVIQLPMGVLGLRSQAHSILVFEQGANVDAVAFENLMDEALTTTVAKGFGLPRRARQFDRGNAVGSSHIHSASVQTLLNRRPGSGKARKILSFEVGQFSPLDAIAPVRDRYEFMRLGSFMDVFRSHHVVETGDEKRSQYSEIGAANISADGWVSLGKMKDCPTDSLERRQAQILRDGDLIMCFRGSPDSYAKAGIYRHQPGVQAVPNQSFVIIRRKQDAPDNAPSPELVLWWLQSQYGQNYLQQKAIAPDVMRVAPRDIDALDVPCGPPGLIEEEEKRLLRAQQASQRINELRTEVAALLEKAWQQ</sequence>
<keyword evidence="2" id="KW-0238">DNA-binding</keyword>
<dbReference type="GO" id="GO:0003677">
    <property type="term" value="F:DNA binding"/>
    <property type="evidence" value="ECO:0007669"/>
    <property type="project" value="UniProtKB-KW"/>
</dbReference>
<dbReference type="Gene3D" id="3.90.220.20">
    <property type="entry name" value="DNA methylase specificity domains"/>
    <property type="match status" value="1"/>
</dbReference>
<dbReference type="InterPro" id="IPR044946">
    <property type="entry name" value="Restrct_endonuc_typeI_TRD_sf"/>
</dbReference>
<feature type="coiled-coil region" evidence="3">
    <location>
        <begin position="583"/>
        <end position="613"/>
    </location>
</feature>
<keyword evidence="3" id="KW-0175">Coiled coil</keyword>
<evidence type="ECO:0000256" key="3">
    <source>
        <dbReference type="SAM" id="Coils"/>
    </source>
</evidence>
<keyword evidence="1" id="KW-0680">Restriction system</keyword>
<dbReference type="EMBL" id="NESN01000001">
    <property type="protein sequence ID" value="PUE55714.1"/>
    <property type="molecule type" value="Genomic_DNA"/>
</dbReference>
<comment type="caution">
    <text evidence="4">The sequence shown here is derived from an EMBL/GenBank/DDBJ whole genome shotgun (WGS) entry which is preliminary data.</text>
</comment>
<dbReference type="Proteomes" id="UP000250790">
    <property type="component" value="Unassembled WGS sequence"/>
</dbReference>
<dbReference type="OrthoDB" id="10018605at2"/>
<accession>A0A315EIN1</accession>
<dbReference type="RefSeq" id="WP_108311705.1">
    <property type="nucleotide sequence ID" value="NZ_NESN01000001.1"/>
</dbReference>
<dbReference type="SUPFAM" id="SSF116734">
    <property type="entry name" value="DNA methylase specificity domain"/>
    <property type="match status" value="1"/>
</dbReference>
<protein>
    <recommendedName>
        <fullName evidence="6">DNA methylase adenine-specific domain-containing protein</fullName>
    </recommendedName>
</protein>
<gene>
    <name evidence="4" type="ORF">B9Z37_04005</name>
</gene>
<dbReference type="GO" id="GO:0009307">
    <property type="term" value="P:DNA restriction-modification system"/>
    <property type="evidence" value="ECO:0007669"/>
    <property type="project" value="UniProtKB-KW"/>
</dbReference>
<evidence type="ECO:0008006" key="6">
    <source>
        <dbReference type="Google" id="ProtNLM"/>
    </source>
</evidence>
<evidence type="ECO:0000256" key="1">
    <source>
        <dbReference type="ARBA" id="ARBA00022747"/>
    </source>
</evidence>